<name>A0A6N2VL13_ANAHA</name>
<organism evidence="1">
    <name type="scientific">Anaerostipes hadrus</name>
    <dbReference type="NCBI Taxonomy" id="649756"/>
    <lineage>
        <taxon>Bacteria</taxon>
        <taxon>Bacillati</taxon>
        <taxon>Bacillota</taxon>
        <taxon>Clostridia</taxon>
        <taxon>Lachnospirales</taxon>
        <taxon>Lachnospiraceae</taxon>
        <taxon>Anaerostipes</taxon>
    </lineage>
</organism>
<evidence type="ECO:0000313" key="1">
    <source>
        <dbReference type="EMBL" id="VYT30818.1"/>
    </source>
</evidence>
<protein>
    <submittedName>
        <fullName evidence="1">Uncharacterized protein</fullName>
    </submittedName>
</protein>
<gene>
    <name evidence="1" type="ORF">AHLFYP4_02481</name>
</gene>
<dbReference type="EMBL" id="CACRSX010000057">
    <property type="protein sequence ID" value="VYT30818.1"/>
    <property type="molecule type" value="Genomic_DNA"/>
</dbReference>
<accession>A0A6N2VL13</accession>
<proteinExistence type="predicted"/>
<dbReference type="RefSeq" id="WP_022091885.1">
    <property type="nucleotide sequence ID" value="NZ_CACRSX010000057.1"/>
</dbReference>
<reference evidence="1" key="1">
    <citation type="submission" date="2019-11" db="EMBL/GenBank/DDBJ databases">
        <authorList>
            <person name="Feng L."/>
        </authorList>
    </citation>
    <scope>NUCLEOTIDE SEQUENCE</scope>
    <source>
        <strain evidence="1">AhadrusLFYP4</strain>
    </source>
</reference>
<sequence length="170" mass="19965">MKSLLITKKSNQFRVVKSFNDRSSYAEEIVTANKKGITVKHRVQPMETGWINWTLPFKYSKQKFIRTASSTKTVRSELGQNRKDKYSRYFAKNKFITAKKVTFYKKAGSKKVAFRVPKGKAVTLKKLIYSKKKIYLQFKYGKKYGYLRVNRANYNFEKPLFQNVNSRLSG</sequence>
<dbReference type="AlphaFoldDB" id="A0A6N2VL13"/>